<feature type="domain" description="Phospholipase C/D" evidence="2">
    <location>
        <begin position="21"/>
        <end position="157"/>
    </location>
</feature>
<dbReference type="AlphaFoldDB" id="A0A875SDK5"/>
<accession>A0A875SDK5</accession>
<organism evidence="3 4">
    <name type="scientific">Eeniella nana</name>
    <name type="common">Yeast</name>
    <name type="synonym">Brettanomyces nanus</name>
    <dbReference type="NCBI Taxonomy" id="13502"/>
    <lineage>
        <taxon>Eukaryota</taxon>
        <taxon>Fungi</taxon>
        <taxon>Dikarya</taxon>
        <taxon>Ascomycota</taxon>
        <taxon>Saccharomycotina</taxon>
        <taxon>Pichiomycetes</taxon>
        <taxon>Pichiales</taxon>
        <taxon>Pichiaceae</taxon>
        <taxon>Brettanomyces</taxon>
    </lineage>
</organism>
<evidence type="ECO:0000259" key="2">
    <source>
        <dbReference type="Pfam" id="PF00882"/>
    </source>
</evidence>
<reference evidence="3" key="1">
    <citation type="submission" date="2020-10" db="EMBL/GenBank/DDBJ databases">
        <authorList>
            <person name="Roach M.J.R."/>
        </authorList>
    </citation>
    <scope>NUCLEOTIDE SEQUENCE</scope>
    <source>
        <strain evidence="3">CBS 1945</strain>
    </source>
</reference>
<dbReference type="KEGG" id="bnn:FOA43_004168"/>
<dbReference type="Pfam" id="PF00882">
    <property type="entry name" value="Zn_dep_PLPC"/>
    <property type="match status" value="1"/>
</dbReference>
<dbReference type="GeneID" id="62197568"/>
<protein>
    <recommendedName>
        <fullName evidence="2">Phospholipase C/D domain-containing protein</fullName>
    </recommendedName>
</protein>
<dbReference type="GO" id="GO:0031012">
    <property type="term" value="C:extracellular matrix"/>
    <property type="evidence" value="ECO:0007669"/>
    <property type="project" value="TreeGrafter"/>
</dbReference>
<dbReference type="PANTHER" id="PTHR23221:SF7">
    <property type="entry name" value="PHOSPHATIDYLINOSITOL-GLYCAN-SPECIFIC PHOSPHOLIPASE D"/>
    <property type="match status" value="1"/>
</dbReference>
<dbReference type="GO" id="GO:0004621">
    <property type="term" value="F:glycosylphosphatidylinositol phospholipase D activity"/>
    <property type="evidence" value="ECO:0007669"/>
    <property type="project" value="TreeGrafter"/>
</dbReference>
<dbReference type="PANTHER" id="PTHR23221">
    <property type="entry name" value="GLYCOSYLPHOSPHATIDYLINOSITOL PHOSPHOLIPASE D"/>
    <property type="match status" value="1"/>
</dbReference>
<dbReference type="EMBL" id="CP064815">
    <property type="protein sequence ID" value="QPG76774.1"/>
    <property type="molecule type" value="Genomic_DNA"/>
</dbReference>
<dbReference type="RefSeq" id="XP_038780339.1">
    <property type="nucleotide sequence ID" value="XM_038924411.1"/>
</dbReference>
<evidence type="ECO:0000313" key="4">
    <source>
        <dbReference type="Proteomes" id="UP000662931"/>
    </source>
</evidence>
<sequence length="727" mass="80274">MRGLLIFCILFQSVIGAGIAVHLTIAARINRYLPLEIQSRYSYYLAGAFYPDAFYGCLGNSDLAETAHWPKFLHSSVRHYWKNPDGNLKAFLYGVFTHQVADVSWHSLKSKQGLLDMIGSVEFDGDIKDGHTFLDTAGDFINLAKQLMNVDKTTADNIEAFFRIPWKYPAEDIIEIYSDLGKHKPLAKSEIEFCMLRGYAALQGEVTGSRASVTSRTLGYYIEKSPLTYDLLEEYFYGGLDEIMGTIRICIKELDNWFEGDLPDDPWTLCSVFQKKSIQNHESNVIKFQSLQVSSSNNGLFVRSNVPNSLFGHSLKVGKYLDDKLTLAIGSPLEDVAGAEYLIPLDDLFTDGVQHISSMTALSIHYNYTNMQFPPRFGYASSSWKLPSGLDLLCIAEPGTSTIHLYFQGQMIAIISDLKAKTELGVDGVKQLPLGLTAVDGDMLIYSFYSDGVARQSGIVFILSGSKLENKLSWPLRSTIRIDMSELNKREYHLPKSLLLPHDYEQMGTSAAVTKNAVLVGINCIGSVLIFDRLTGFYLGRLGGSKLPSKDTGSFGFNFILTGKFHGMEWVLVSSSSETQGSCINCGAAYLYVFRGFGLHKIVKIIPGTDKFQSYSRFGTSAVILDTERATVLISGEGYDGGKGAVWEVSIGQLLNSLSEPKDIVIADSIVVVGPGGVGYTGFGKSIDLFNYEDSTYLAVGMPRFGYNVLEESAQYCGCVGIYKMNN</sequence>
<gene>
    <name evidence="3" type="ORF">FOA43_004168</name>
</gene>
<proteinExistence type="predicted"/>
<dbReference type="Proteomes" id="UP000662931">
    <property type="component" value="Chromosome 4"/>
</dbReference>
<dbReference type="OrthoDB" id="5317514at2759"/>
<evidence type="ECO:0000256" key="1">
    <source>
        <dbReference type="SAM" id="SignalP"/>
    </source>
</evidence>
<keyword evidence="1" id="KW-0732">Signal</keyword>
<evidence type="ECO:0000313" key="3">
    <source>
        <dbReference type="EMBL" id="QPG76774.1"/>
    </source>
</evidence>
<feature type="chain" id="PRO_5034355788" description="Phospholipase C/D domain-containing protein" evidence="1">
    <location>
        <begin position="17"/>
        <end position="727"/>
    </location>
</feature>
<keyword evidence="4" id="KW-1185">Reference proteome</keyword>
<feature type="signal peptide" evidence="1">
    <location>
        <begin position="1"/>
        <end position="16"/>
    </location>
</feature>
<name>A0A875SDK5_EENNA</name>
<dbReference type="InterPro" id="IPR029002">
    <property type="entry name" value="PLPC/GPLD1"/>
</dbReference>